<feature type="region of interest" description="Disordered" evidence="1">
    <location>
        <begin position="92"/>
        <end position="116"/>
    </location>
</feature>
<dbReference type="SMART" id="SM01083">
    <property type="entry name" value="Cir_N"/>
    <property type="match status" value="1"/>
</dbReference>
<dbReference type="PANTHER" id="PTHR22093:SF0">
    <property type="entry name" value="LEUKOCYTE RECEPTOR CLUSTER MEMBER 1"/>
    <property type="match status" value="1"/>
</dbReference>
<dbReference type="PANTHER" id="PTHR22093">
    <property type="entry name" value="LEUKOCYTE RECEPTOR CLUSTER LRC MEMBER 1"/>
    <property type="match status" value="1"/>
</dbReference>
<proteinExistence type="predicted"/>
<feature type="compositionally biased region" description="Basic residues" evidence="1">
    <location>
        <begin position="239"/>
        <end position="255"/>
    </location>
</feature>
<protein>
    <submittedName>
        <fullName evidence="4">Leukocyte receptor cluster member 1 homolog</fullName>
    </submittedName>
</protein>
<keyword evidence="4" id="KW-0675">Receptor</keyword>
<accession>A0A8B7XQS0</accession>
<feature type="domain" description="CBF1-interacting co-repressor CIR N-terminal" evidence="2">
    <location>
        <begin position="8"/>
        <end position="44"/>
    </location>
</feature>
<evidence type="ECO:0000256" key="1">
    <source>
        <dbReference type="SAM" id="MobiDB-lite"/>
    </source>
</evidence>
<feature type="region of interest" description="Disordered" evidence="1">
    <location>
        <begin position="211"/>
        <end position="363"/>
    </location>
</feature>
<dbReference type="InterPro" id="IPR039875">
    <property type="entry name" value="LENG1-like"/>
</dbReference>
<feature type="compositionally biased region" description="Basic and acidic residues" evidence="1">
    <location>
        <begin position="256"/>
        <end position="289"/>
    </location>
</feature>
<dbReference type="KEGG" id="aplc:110974789"/>
<dbReference type="RefSeq" id="XP_022082361.1">
    <property type="nucleotide sequence ID" value="XM_022226669.1"/>
</dbReference>
<dbReference type="OMA" id="VWRRDNI"/>
<dbReference type="InterPro" id="IPR019339">
    <property type="entry name" value="CIR_N_dom"/>
</dbReference>
<name>A0A8B7XQS0_ACAPL</name>
<feature type="compositionally biased region" description="Basic and acidic residues" evidence="1">
    <location>
        <begin position="331"/>
        <end position="340"/>
    </location>
</feature>
<evidence type="ECO:0000313" key="4">
    <source>
        <dbReference type="RefSeq" id="XP_022082361.1"/>
    </source>
</evidence>
<dbReference type="GeneID" id="110974789"/>
<feature type="compositionally biased region" description="Basic and acidic residues" evidence="1">
    <location>
        <begin position="96"/>
        <end position="116"/>
    </location>
</feature>
<dbReference type="Pfam" id="PF10197">
    <property type="entry name" value="Cir_N"/>
    <property type="match status" value="1"/>
</dbReference>
<dbReference type="AlphaFoldDB" id="A0A8B7XQS0"/>
<gene>
    <name evidence="4" type="primary">LOC110974789</name>
</gene>
<organism evidence="3 4">
    <name type="scientific">Acanthaster planci</name>
    <name type="common">Crown-of-thorns starfish</name>
    <dbReference type="NCBI Taxonomy" id="133434"/>
    <lineage>
        <taxon>Eukaryota</taxon>
        <taxon>Metazoa</taxon>
        <taxon>Echinodermata</taxon>
        <taxon>Eleutherozoa</taxon>
        <taxon>Asterozoa</taxon>
        <taxon>Asteroidea</taxon>
        <taxon>Valvatacea</taxon>
        <taxon>Valvatida</taxon>
        <taxon>Acanthasteridae</taxon>
        <taxon>Acanthaster</taxon>
    </lineage>
</organism>
<dbReference type="Proteomes" id="UP000694845">
    <property type="component" value="Unplaced"/>
</dbReference>
<evidence type="ECO:0000259" key="2">
    <source>
        <dbReference type="SMART" id="SM01083"/>
    </source>
</evidence>
<feature type="compositionally biased region" description="Basic and acidic residues" evidence="1">
    <location>
        <begin position="300"/>
        <end position="325"/>
    </location>
</feature>
<dbReference type="OrthoDB" id="2159131at2759"/>
<feature type="compositionally biased region" description="Polar residues" evidence="1">
    <location>
        <begin position="56"/>
        <end position="69"/>
    </location>
</feature>
<keyword evidence="3" id="KW-1185">Reference proteome</keyword>
<evidence type="ECO:0000313" key="3">
    <source>
        <dbReference type="Proteomes" id="UP000694845"/>
    </source>
</evidence>
<feature type="region of interest" description="Disordered" evidence="1">
    <location>
        <begin position="50"/>
        <end position="75"/>
    </location>
</feature>
<feature type="compositionally biased region" description="Basic residues" evidence="1">
    <location>
        <begin position="353"/>
        <end position="363"/>
    </location>
</feature>
<sequence length="363" mass="41338">MNILPKKSWHVRSLRNIERVKRDEARAADENKQRQERAALAEQEARTALLRRKARQLTSSDDSPPSGSVQDDRLALRASLDQGIQSLHVDLFSDLGSEKPKGEKNKEHEKEEKAAKEQYEKKIGLLAYLGQSSAEAQTAKPWYFKPPDRVAKTAASEEQSCMDVKRKASLDPMVEMEKYLKVKRPKGETSVPPIKSTMKDVHVVTSRIQAGFQVGVDSDVKSQSKELNISKASSDDRRSKHRSHKSKHKHKHRRDKDKSGKSKERRDKHQSRGDSKTKDVRKDPSRGGREATQGPSVQQLREERLRREAAERARTNRLLSGEKPEGGAQRDLVEEVDRPGRYNSQFHPELARSRHRQAHYGGT</sequence>
<reference evidence="4" key="1">
    <citation type="submission" date="2025-08" db="UniProtKB">
        <authorList>
            <consortium name="RefSeq"/>
        </authorList>
    </citation>
    <scope>IDENTIFICATION</scope>
</reference>